<sequence>MGGASTKCIKGLIPHKKPHPTDYPEKGKKPMKWRLWRSASEESSLNEKAVMKGRYVAAASEASESATYALNDLALAAAVATIIRAPPKNFTAIKQEWAAVRLQTAFRAFLARRALRALKAVVRIQAIFRGRQVRKQAAVTLKCMQALVRVQARVRAHSVRMLEGEETGNLFGEKSDFVNPLKQAECGWCDSPGTLDEVKSKLELRQKAVVKRERAMAYSLSQQYARGSASPMRICTPTNSLKSQGPDKANMGWSWLDRWMASKPSNDWLDESCRSDPDLMKVRRSSITNRVSARPPATVQMTSSSSDPISGSLYGEGSTSTSSTSASLTPVSRLLLVGERTEESKLQKPSYMNLTESAKAKQARRLLLCQDAISGQQAVEATQFCARSMALSARETRSVSGSTPSVNFSKDLYPPTEELDKQGWSKMLY</sequence>
<evidence type="ECO:0000313" key="1">
    <source>
        <dbReference type="EMBL" id="KAI4325347.1"/>
    </source>
</evidence>
<comment type="caution">
    <text evidence="1">The sequence shown here is derived from an EMBL/GenBank/DDBJ whole genome shotgun (WGS) entry which is preliminary data.</text>
</comment>
<keyword evidence="2" id="KW-1185">Reference proteome</keyword>
<protein>
    <submittedName>
        <fullName evidence="1">Uncharacterized protein</fullName>
    </submittedName>
</protein>
<dbReference type="EMBL" id="CM042888">
    <property type="protein sequence ID" value="KAI4325347.1"/>
    <property type="molecule type" value="Genomic_DNA"/>
</dbReference>
<organism evidence="1 2">
    <name type="scientific">Melastoma candidum</name>
    <dbReference type="NCBI Taxonomy" id="119954"/>
    <lineage>
        <taxon>Eukaryota</taxon>
        <taxon>Viridiplantae</taxon>
        <taxon>Streptophyta</taxon>
        <taxon>Embryophyta</taxon>
        <taxon>Tracheophyta</taxon>
        <taxon>Spermatophyta</taxon>
        <taxon>Magnoliopsida</taxon>
        <taxon>eudicotyledons</taxon>
        <taxon>Gunneridae</taxon>
        <taxon>Pentapetalae</taxon>
        <taxon>rosids</taxon>
        <taxon>malvids</taxon>
        <taxon>Myrtales</taxon>
        <taxon>Melastomataceae</taxon>
        <taxon>Melastomatoideae</taxon>
        <taxon>Melastomateae</taxon>
        <taxon>Melastoma</taxon>
    </lineage>
</organism>
<reference evidence="2" key="1">
    <citation type="journal article" date="2023" name="Front. Plant Sci.">
        <title>Chromosomal-level genome assembly of Melastoma candidum provides insights into trichome evolution.</title>
        <authorList>
            <person name="Zhong Y."/>
            <person name="Wu W."/>
            <person name="Sun C."/>
            <person name="Zou P."/>
            <person name="Liu Y."/>
            <person name="Dai S."/>
            <person name="Zhou R."/>
        </authorList>
    </citation>
    <scope>NUCLEOTIDE SEQUENCE [LARGE SCALE GENOMIC DNA]</scope>
</reference>
<proteinExistence type="predicted"/>
<accession>A0ACB9MM37</accession>
<name>A0ACB9MM37_9MYRT</name>
<gene>
    <name evidence="1" type="ORF">MLD38_030757</name>
</gene>
<evidence type="ECO:0000313" key="2">
    <source>
        <dbReference type="Proteomes" id="UP001057402"/>
    </source>
</evidence>
<dbReference type="Proteomes" id="UP001057402">
    <property type="component" value="Chromosome 9"/>
</dbReference>